<feature type="transmembrane region" description="Helical" evidence="1">
    <location>
        <begin position="82"/>
        <end position="104"/>
    </location>
</feature>
<keyword evidence="3" id="KW-1185">Reference proteome</keyword>
<organism evidence="2 3">
    <name type="scientific">Planoprotostelium fungivorum</name>
    <dbReference type="NCBI Taxonomy" id="1890364"/>
    <lineage>
        <taxon>Eukaryota</taxon>
        <taxon>Amoebozoa</taxon>
        <taxon>Evosea</taxon>
        <taxon>Variosea</taxon>
        <taxon>Cavosteliida</taxon>
        <taxon>Cavosteliaceae</taxon>
        <taxon>Planoprotostelium</taxon>
    </lineage>
</organism>
<protein>
    <recommendedName>
        <fullName evidence="4">THH1/TOM1/TOM3 domain-containing protein</fullName>
    </recommendedName>
</protein>
<dbReference type="AlphaFoldDB" id="A0A2P6MWL3"/>
<feature type="transmembrane region" description="Helical" evidence="1">
    <location>
        <begin position="163"/>
        <end position="184"/>
    </location>
</feature>
<comment type="caution">
    <text evidence="2">The sequence shown here is derived from an EMBL/GenBank/DDBJ whole genome shotgun (WGS) entry which is preliminary data.</text>
</comment>
<evidence type="ECO:0000256" key="1">
    <source>
        <dbReference type="SAM" id="Phobius"/>
    </source>
</evidence>
<keyword evidence="1" id="KW-0472">Membrane</keyword>
<evidence type="ECO:0000313" key="2">
    <source>
        <dbReference type="EMBL" id="PRP76088.1"/>
    </source>
</evidence>
<gene>
    <name evidence="2" type="ORF">PROFUN_12893</name>
</gene>
<evidence type="ECO:0008006" key="4">
    <source>
        <dbReference type="Google" id="ProtNLM"/>
    </source>
</evidence>
<keyword evidence="1" id="KW-0812">Transmembrane</keyword>
<feature type="transmembrane region" description="Helical" evidence="1">
    <location>
        <begin position="277"/>
        <end position="303"/>
    </location>
</feature>
<keyword evidence="1" id="KW-1133">Transmembrane helix</keyword>
<feature type="transmembrane region" description="Helical" evidence="1">
    <location>
        <begin position="204"/>
        <end position="225"/>
    </location>
</feature>
<accession>A0A2P6MWL3</accession>
<proteinExistence type="predicted"/>
<feature type="transmembrane region" description="Helical" evidence="1">
    <location>
        <begin position="49"/>
        <end position="70"/>
    </location>
</feature>
<dbReference type="Proteomes" id="UP000241769">
    <property type="component" value="Unassembled WGS sequence"/>
</dbReference>
<reference evidence="2 3" key="1">
    <citation type="journal article" date="2018" name="Genome Biol. Evol.">
        <title>Multiple Roots of Fruiting Body Formation in Amoebozoa.</title>
        <authorList>
            <person name="Hillmann F."/>
            <person name="Forbes G."/>
            <person name="Novohradska S."/>
            <person name="Ferling I."/>
            <person name="Riege K."/>
            <person name="Groth M."/>
            <person name="Westermann M."/>
            <person name="Marz M."/>
            <person name="Spaller T."/>
            <person name="Winckler T."/>
            <person name="Schaap P."/>
            <person name="Glockner G."/>
        </authorList>
    </citation>
    <scope>NUCLEOTIDE SEQUENCE [LARGE SCALE GENOMIC DNA]</scope>
    <source>
        <strain evidence="2 3">Jena</strain>
    </source>
</reference>
<sequence length="334" mass="38159">MLTVSVAPLYRDKCCLSIRSEKVRTEFHGKLNSTHIEDPDDDEQDAVNVVAWICVSCYLLLMIASFYLFIRSRYLHAIRKKVLRPQLVYGLCTLFCAVRFSLLLSRQIDNRVWVNVVERHQTWGLIFLDLTPELLSFAVYLAFLCILIDLYQTLTKRKGDHSGLWFGYILTVTITWLPAIFLSSYFHRVDLEYYTDHVLFYESIYLNVLSVGLAVAFIITAVVLFKLLRYTLGRTSKKWLIKRLQILVSVCVVCYISHTGGALAVSLERGSHDPTTVIILDVVFFGGFYMLTEVIPFGLILFLMGYMLRAGKRNGGPERTGLMATDISSSDELT</sequence>
<feature type="transmembrane region" description="Helical" evidence="1">
    <location>
        <begin position="134"/>
        <end position="151"/>
    </location>
</feature>
<evidence type="ECO:0000313" key="3">
    <source>
        <dbReference type="Proteomes" id="UP000241769"/>
    </source>
</evidence>
<dbReference type="EMBL" id="MDYQ01000352">
    <property type="protein sequence ID" value="PRP76088.1"/>
    <property type="molecule type" value="Genomic_DNA"/>
</dbReference>
<feature type="transmembrane region" description="Helical" evidence="1">
    <location>
        <begin position="246"/>
        <end position="265"/>
    </location>
</feature>
<name>A0A2P6MWL3_9EUKA</name>
<dbReference type="InParanoid" id="A0A2P6MWL3"/>